<evidence type="ECO:0000259" key="2">
    <source>
        <dbReference type="Pfam" id="PF25583"/>
    </source>
</evidence>
<dbReference type="PANTHER" id="PTHR34580:SF1">
    <property type="entry name" value="PROTEIN PAFC"/>
    <property type="match status" value="1"/>
</dbReference>
<sequence length="329" mass="39272">MEGESKLKLLYLLEILEKESDDDNKLTIREIIEKLEARGIKVERKAVSRDIKLLIDHGYDIVSYGENREGYFMASRKFTVSELRLLMDAVLSAKFISLKQSKELIDKLKTLTSNDLAKKLQNQMYIDERIKTSNNFVCENVDKINEAINNNKKIAFQYYSYTLEKQFVASRDGKEYIRSPYSLAWYDDKYYMICGHDRYEDLSHFRVDRMRHIKILEENRRNFKEVSEYKNYFDTADYVNRVFNMFAGKKETVKIKFQRELINVVIEKFEEEVQLKKLDEEHFEIRVTVKISEGFFSWVLQFGSRAEITEPVSVRNTMKQYVAEMYKLY</sequence>
<gene>
    <name evidence="3" type="ORF">bsdE14_32510</name>
</gene>
<name>A0ABQ5N9F9_9CLOT</name>
<accession>A0ABQ5N9F9</accession>
<proteinExistence type="predicted"/>
<comment type="caution">
    <text evidence="3">The sequence shown here is derived from an EMBL/GenBank/DDBJ whole genome shotgun (WGS) entry which is preliminary data.</text>
</comment>
<evidence type="ECO:0000313" key="4">
    <source>
        <dbReference type="Proteomes" id="UP001208567"/>
    </source>
</evidence>
<protein>
    <recommendedName>
        <fullName evidence="5">WYL domain-containing protein</fullName>
    </recommendedName>
</protein>
<dbReference type="InterPro" id="IPR026881">
    <property type="entry name" value="WYL_dom"/>
</dbReference>
<feature type="domain" description="WCX" evidence="2">
    <location>
        <begin position="250"/>
        <end position="325"/>
    </location>
</feature>
<organism evidence="3 4">
    <name type="scientific">Clostridium omnivorum</name>
    <dbReference type="NCBI Taxonomy" id="1604902"/>
    <lineage>
        <taxon>Bacteria</taxon>
        <taxon>Bacillati</taxon>
        <taxon>Bacillota</taxon>
        <taxon>Clostridia</taxon>
        <taxon>Eubacteriales</taxon>
        <taxon>Clostridiaceae</taxon>
        <taxon>Clostridium</taxon>
    </lineage>
</organism>
<dbReference type="PROSITE" id="PS52050">
    <property type="entry name" value="WYL"/>
    <property type="match status" value="1"/>
</dbReference>
<feature type="domain" description="WYL" evidence="1">
    <location>
        <begin position="139"/>
        <end position="215"/>
    </location>
</feature>
<keyword evidence="4" id="KW-1185">Reference proteome</keyword>
<reference evidence="3 4" key="1">
    <citation type="journal article" date="2024" name="Int. J. Syst. Evol. Microbiol.">
        <title>Clostridium omnivorum sp. nov., isolated from anoxic soil under the treatment of reductive soil disinfestation.</title>
        <authorList>
            <person name="Ueki A."/>
            <person name="Tonouchi A."/>
            <person name="Kaku N."/>
            <person name="Honma S."/>
            <person name="Ueki K."/>
        </authorList>
    </citation>
    <scope>NUCLEOTIDE SEQUENCE [LARGE SCALE GENOMIC DNA]</scope>
    <source>
        <strain evidence="3 4">E14</strain>
    </source>
</reference>
<dbReference type="EMBL" id="BRXR01000001">
    <property type="protein sequence ID" value="GLC31841.1"/>
    <property type="molecule type" value="Genomic_DNA"/>
</dbReference>
<dbReference type="InterPro" id="IPR051534">
    <property type="entry name" value="CBASS_pafABC_assoc_protein"/>
</dbReference>
<dbReference type="Proteomes" id="UP001208567">
    <property type="component" value="Unassembled WGS sequence"/>
</dbReference>
<dbReference type="Pfam" id="PF13280">
    <property type="entry name" value="WYL"/>
    <property type="match status" value="1"/>
</dbReference>
<dbReference type="InterPro" id="IPR057727">
    <property type="entry name" value="WCX_dom"/>
</dbReference>
<dbReference type="PANTHER" id="PTHR34580">
    <property type="match status" value="1"/>
</dbReference>
<dbReference type="RefSeq" id="WP_264851165.1">
    <property type="nucleotide sequence ID" value="NZ_BRXR01000001.1"/>
</dbReference>
<evidence type="ECO:0000313" key="3">
    <source>
        <dbReference type="EMBL" id="GLC31841.1"/>
    </source>
</evidence>
<dbReference type="Pfam" id="PF25583">
    <property type="entry name" value="WCX"/>
    <property type="match status" value="1"/>
</dbReference>
<evidence type="ECO:0000259" key="1">
    <source>
        <dbReference type="Pfam" id="PF13280"/>
    </source>
</evidence>
<evidence type="ECO:0008006" key="5">
    <source>
        <dbReference type="Google" id="ProtNLM"/>
    </source>
</evidence>